<dbReference type="EMBL" id="CAMXCT030000448">
    <property type="protein sequence ID" value="CAL4766300.1"/>
    <property type="molecule type" value="Genomic_DNA"/>
</dbReference>
<name>A0A9P1BT99_9DINO</name>
<dbReference type="GO" id="GO:1990904">
    <property type="term" value="C:ribonucleoprotein complex"/>
    <property type="evidence" value="ECO:0007669"/>
    <property type="project" value="UniProtKB-KW"/>
</dbReference>
<reference evidence="2" key="1">
    <citation type="submission" date="2022-10" db="EMBL/GenBank/DDBJ databases">
        <authorList>
            <person name="Chen Y."/>
            <person name="Dougan E. K."/>
            <person name="Chan C."/>
            <person name="Rhodes N."/>
            <person name="Thang M."/>
        </authorList>
    </citation>
    <scope>NUCLEOTIDE SEQUENCE</scope>
</reference>
<evidence type="ECO:0000313" key="2">
    <source>
        <dbReference type="EMBL" id="CAI3978988.1"/>
    </source>
</evidence>
<dbReference type="EMBL" id="CAMXCT010000448">
    <property type="protein sequence ID" value="CAI3978988.1"/>
    <property type="molecule type" value="Genomic_DNA"/>
</dbReference>
<sequence length="846" mass="94444">MRPEDTRQRLSEPAKFLVPDTTLNLMPSMAGDLLMSLSEGGLQYLLAGARANVGVKSGRYMFEVRVCECPRQEDAVQPQVKPPMPRNLLRIGFGTMNAALLLGDAEDSVSFDSEGNFVFNRRRTQCTQRLVSGVAIAVLLNLTEEGPDANTMSLFRDGERISRPQPIPEILKGKPLFPMITFKNLTVQVNFGPLPLAELPFKCRMINDAAEEDVSRIKYPEPSDGRPEVLFPVFLPGEGTFHWLDWFLKEHPEFTEISDRKMADWCTKSGIKRAWRDATRHSNDKPEMNFGIYALDDGSAKKTLLAAAGLQNRNIVVMEVQGNLSKSERAQALHILTTPGLKRAAKVLLGEPSPDYRQHVRSLDQDETPGIHTTHKQDAISFGITQVKDGLLKEKQARLEKANAQTEEAPVAELTEQEQGIWFRRDPVPDVSPFVLGHCLANLTLPSKAEGFEEVTFGWRPESEASDYLRKWIKEKKIDTRLEDLEPTNWFKERWQVWQMELQTWQRKQVEYKEKQKMATMQQQQGQMNQQNPQNQQKTLTNGENGSVEGKDSKQAPEEEDPEMKDAMEDCTDMLQQLREEIEVQDTDVFSVEDICDVGDGKPLFAAFNFEDWAMLSLRVEMNLLIHAFKHDCGDPDRTGIHPEFIPFYFGKYFRRNFSPKFYGVNTMEELIGLIDDTLVLCGRVVESQVSVELETNEVFVALAEDARRIRQRKLNSGDMSVNLQINIPQDGQFGQGQCCGQMQQMYGQGYGQCCGNMGGCCCNMGCGYNNMGGCCGNMGGCNMGCMDGWGNNMCGMANNMDGCNMGNCGCTCGNACGGCDVSMGQAAGSCAAGCDGKSAEGTQAH</sequence>
<gene>
    <name evidence="2" type="ORF">C1SCF055_LOCUS6976</name>
</gene>
<dbReference type="GO" id="GO:0005634">
    <property type="term" value="C:nucleus"/>
    <property type="evidence" value="ECO:0007669"/>
    <property type="project" value="TreeGrafter"/>
</dbReference>
<dbReference type="PANTHER" id="PTHR12381:SF56">
    <property type="entry name" value="B30.2_SPRY DOMAIN-CONTAINING PROTEIN-RELATED"/>
    <property type="match status" value="1"/>
</dbReference>
<proteinExistence type="predicted"/>
<organism evidence="2">
    <name type="scientific">Cladocopium goreaui</name>
    <dbReference type="NCBI Taxonomy" id="2562237"/>
    <lineage>
        <taxon>Eukaryota</taxon>
        <taxon>Sar</taxon>
        <taxon>Alveolata</taxon>
        <taxon>Dinophyceae</taxon>
        <taxon>Suessiales</taxon>
        <taxon>Symbiodiniaceae</taxon>
        <taxon>Cladocopium</taxon>
    </lineage>
</organism>
<feature type="region of interest" description="Disordered" evidence="1">
    <location>
        <begin position="517"/>
        <end position="564"/>
    </location>
</feature>
<dbReference type="EMBL" id="CAMXCT020000448">
    <property type="protein sequence ID" value="CAL1132363.1"/>
    <property type="molecule type" value="Genomic_DNA"/>
</dbReference>
<evidence type="ECO:0000313" key="3">
    <source>
        <dbReference type="EMBL" id="CAL4766300.1"/>
    </source>
</evidence>
<keyword evidence="3" id="KW-0687">Ribonucleoprotein</keyword>
<evidence type="ECO:0000256" key="1">
    <source>
        <dbReference type="SAM" id="MobiDB-lite"/>
    </source>
</evidence>
<protein>
    <submittedName>
        <fullName evidence="3">Heterogeneous nuclear ribonucleoprotein U (HnRNP U) (Scaffold-attachment factor A) (SAF-A)</fullName>
    </submittedName>
</protein>
<dbReference type="InterPro" id="IPR013320">
    <property type="entry name" value="ConA-like_dom_sf"/>
</dbReference>
<reference evidence="3 4" key="2">
    <citation type="submission" date="2024-05" db="EMBL/GenBank/DDBJ databases">
        <authorList>
            <person name="Chen Y."/>
            <person name="Shah S."/>
            <person name="Dougan E. K."/>
            <person name="Thang M."/>
            <person name="Chan C."/>
        </authorList>
    </citation>
    <scope>NUCLEOTIDE SEQUENCE [LARGE SCALE GENOMIC DNA]</scope>
</reference>
<accession>A0A9P1BT99</accession>
<dbReference type="GO" id="GO:0003723">
    <property type="term" value="F:RNA binding"/>
    <property type="evidence" value="ECO:0007669"/>
    <property type="project" value="TreeGrafter"/>
</dbReference>
<dbReference type="OrthoDB" id="428004at2759"/>
<dbReference type="AlphaFoldDB" id="A0A9P1BT99"/>
<keyword evidence="4" id="KW-1185">Reference proteome</keyword>
<evidence type="ECO:0000313" key="4">
    <source>
        <dbReference type="Proteomes" id="UP001152797"/>
    </source>
</evidence>
<dbReference type="Gene3D" id="2.60.120.920">
    <property type="match status" value="1"/>
</dbReference>
<dbReference type="InterPro" id="IPR043136">
    <property type="entry name" value="B30.2/SPRY_sf"/>
</dbReference>
<feature type="compositionally biased region" description="Low complexity" evidence="1">
    <location>
        <begin position="518"/>
        <end position="538"/>
    </location>
</feature>
<dbReference type="PANTHER" id="PTHR12381">
    <property type="entry name" value="HETEROGENEOUS NUCLEAR RIBONUCLEOPROTEIN U FAMILY MEMBER"/>
    <property type="match status" value="1"/>
</dbReference>
<dbReference type="SUPFAM" id="SSF49899">
    <property type="entry name" value="Concanavalin A-like lectins/glucanases"/>
    <property type="match status" value="1"/>
</dbReference>
<dbReference type="Proteomes" id="UP001152797">
    <property type="component" value="Unassembled WGS sequence"/>
</dbReference>
<comment type="caution">
    <text evidence="2">The sequence shown here is derived from an EMBL/GenBank/DDBJ whole genome shotgun (WGS) entry which is preliminary data.</text>
</comment>
<dbReference type="GO" id="GO:0000380">
    <property type="term" value="P:alternative mRNA splicing, via spliceosome"/>
    <property type="evidence" value="ECO:0007669"/>
    <property type="project" value="TreeGrafter"/>
</dbReference>